<protein>
    <submittedName>
        <fullName evidence="2">Uncharacterized protein</fullName>
    </submittedName>
</protein>
<accession>A0AAD1XF62</accession>
<dbReference type="InterPro" id="IPR009030">
    <property type="entry name" value="Growth_fac_rcpt_cys_sf"/>
</dbReference>
<reference evidence="2" key="1">
    <citation type="submission" date="2023-07" db="EMBL/GenBank/DDBJ databases">
        <authorList>
            <consortium name="AG Swart"/>
            <person name="Singh M."/>
            <person name="Singh A."/>
            <person name="Seah K."/>
            <person name="Emmerich C."/>
        </authorList>
    </citation>
    <scope>NUCLEOTIDE SEQUENCE</scope>
    <source>
        <strain evidence="2">DP1</strain>
    </source>
</reference>
<name>A0AAD1XF62_EUPCR</name>
<feature type="transmembrane region" description="Helical" evidence="1">
    <location>
        <begin position="1779"/>
        <end position="1796"/>
    </location>
</feature>
<sequence>MIQLGLTCGTGFFQDEFSCRACHPSCGTCDSYTACLTCAPEFAINTTTGLCDGSVCETGKFYSKSSQSCVECDRSCLYQCAYQPSCHTCPPGEYFDLDSFLCVSSCDLNTQTAINDPKLGGIPLCRSFEYYVNPLSASTTELGTVMHPYKELNSVFAELFLFHSHSDREITIHLFEDTTNYVREGTYLINIANVRIESYSTEDIQTRKAKIVGIESTSGRAPTLLPSKFILLNSSTIDYTTEISSDSLISSEDKELLLSLGNIIIKLYKTSLILDNLFISTEYASLSLGKAFLNPIQLLEKKVTIQNSVILQEGSFLQTFQQMNLEVFNSEFDLHKSQGGFNLQLSCIQAQSMLPILTNISNTRFYFSEDPSDSLTTNFPPFVQYGGYDVFFSNVTHLFYGNSASNGFNFLLRPDLTCDSTVMEQRTVSLTGIKIGSDPSWSYAPEEMYYGVHISDNPSNPLVSKYVLNSFEFTNIQVNYLELINIQGNGISQCELSDSSFLNMVSKLELFKIDGCQNPTMLNNSFTNITMMQNGLILFEAIDGGVMNSTTLNDVHLLGTGKVNLITFINSGENPLLITNFTFQKGSIHDHKTLLSFTNPTGHTSLTSINITDVSSSQSSSYLKLLSSKTSTLSSLTFTNASTSSDSDTTNILLNLREMSSPSDTNTTINSLTALNCRTKVISIHNTEQLVLIDQYITVNDLVIKDLEYPDPAYLIENSQIFSEGVFKVVYNRIHAENITFGKIHNMIGFAQKVDQFFEINDSIFRNIHNSAIDISVTQKRTGIRTRIKFDNITIEDWYCNYFSLIAIITNVDLHISNSKFVRVTTTYNAAIVWIYSSNTEVIMTDTLFTQNAAITSVLLHLAKPGDVQCIRCNITENFAVSNTVGFLDVGASAQFYDSEITNNHAYTIPVLDISLAEKKSVLNGCRISNNTVLSKEYIRNTLMEQSHFHPQFSSRIKSRDSYFNGKEIFDAVVISLMGEIEISNGTVFSSQARAIKAVDSSVIMNGVKFLDIQTHKDFIVSVQGNFDILNTLDSEVKANGIIYENSQAQFMKSSFCTLNFTGFRANDISEINYLFRIISSRDILMKDSTFKQISPNNTLFDIYKSEISLFENLHISEVSSSAMELSSSKADLFKNLTVSKCDNSILVQNSLIKNWQSSTFQNCGSIETETGGALNVVKSNITLQASYFIQNKAKNGAAIAINCDQNFKCEIILRNSFFESNTAEVQGGGIYYNMNRPVMEGLVFTNNSAPYGNNIASYAYNIIFTTTEKNTMKLNSVGSSIPIGESYEIRLVDYDNQTMNLINTRSVKLQAESSDSKIKVGGINNARIINGVANLSSFNFIAPPGSQNITYNIISSHIDNDKIDLLSNASMNPLKKVDESSFVVDFRYCKPGEYQTKEEQCRECSIKTYSLEWNSTFCDTCMPNAQCQGKDNVEVNLGYWRKSITSNHVAQCLREKSCLGGFSPENDHPVKCEKGYEGFLCTKCSIIEGEKYQPSSNYECLKCPSKVVNAIEFIGLQIFGLFFIYFIIIVNIRKRNENQFSILMRIFTNYTQLIAAILSFNIKFPNLFENVSSQSDRVSSPERTFFSFDCFIESNEIRMFAPSNALFKLILYLILPIILICIVTAGILLYRLVMHFIKPEMTHDLKRYIAISFICIIFIFHPTMTFQSLKVFQCAIVDEGDSRMMMHMDFRCYSRDHLKWIFLVGFPILIIWVIGMPAIAFFILYRKRALLDRPEQQKYLLILYQGLRQDAFYWEFVNTFRKFVILLFNVFLSIYDPYYRILGAIISLIILIRIQERLKPYKNQSNNRIEVIAVFAAVVTLYCTLVFVTDQARLNSVYYGSLILLFIVNIFFLVHWSYLVLCYLNYKHPYFIVFMRIYSFVLCKNGNQFKQEIKNKKLITYQNTKKKRLKKKSRKRIISKAMKKSRVHNACGGRLAFKPPTFSLKKSNRYKENSVIQPIDTSASRVNSTTVMRINPSERIIAKNPHRFKRPRIHSVSERDDE</sequence>
<dbReference type="InterPro" id="IPR011050">
    <property type="entry name" value="Pectin_lyase_fold/virulence"/>
</dbReference>
<dbReference type="SUPFAM" id="SSF57184">
    <property type="entry name" value="Growth factor receptor domain"/>
    <property type="match status" value="1"/>
</dbReference>
<proteinExistence type="predicted"/>
<dbReference type="Proteomes" id="UP001295684">
    <property type="component" value="Unassembled WGS sequence"/>
</dbReference>
<dbReference type="InterPro" id="IPR006212">
    <property type="entry name" value="Furin_repeat"/>
</dbReference>
<feature type="transmembrane region" description="Helical" evidence="1">
    <location>
        <begin position="1808"/>
        <end position="1828"/>
    </location>
</feature>
<keyword evidence="1" id="KW-1133">Transmembrane helix</keyword>
<feature type="transmembrane region" description="Helical" evidence="1">
    <location>
        <begin position="1840"/>
        <end position="1867"/>
    </location>
</feature>
<feature type="transmembrane region" description="Helical" evidence="1">
    <location>
        <begin position="1701"/>
        <end position="1726"/>
    </location>
</feature>
<keyword evidence="1" id="KW-0472">Membrane</keyword>
<feature type="transmembrane region" description="Helical" evidence="1">
    <location>
        <begin position="1511"/>
        <end position="1531"/>
    </location>
</feature>
<comment type="caution">
    <text evidence="2">The sequence shown here is derived from an EMBL/GenBank/DDBJ whole genome shotgun (WGS) entry which is preliminary data.</text>
</comment>
<dbReference type="SUPFAM" id="SSF51126">
    <property type="entry name" value="Pectin lyase-like"/>
    <property type="match status" value="1"/>
</dbReference>
<dbReference type="PANTHER" id="PTHR11319">
    <property type="entry name" value="G PROTEIN-COUPLED RECEPTOR-RELATED"/>
    <property type="match status" value="1"/>
</dbReference>
<dbReference type="SMART" id="SM00261">
    <property type="entry name" value="FU"/>
    <property type="match status" value="2"/>
</dbReference>
<feature type="transmembrane region" description="Helical" evidence="1">
    <location>
        <begin position="1610"/>
        <end position="1634"/>
    </location>
</feature>
<organism evidence="2 3">
    <name type="scientific">Euplotes crassus</name>
    <dbReference type="NCBI Taxonomy" id="5936"/>
    <lineage>
        <taxon>Eukaryota</taxon>
        <taxon>Sar</taxon>
        <taxon>Alveolata</taxon>
        <taxon>Ciliophora</taxon>
        <taxon>Intramacronucleata</taxon>
        <taxon>Spirotrichea</taxon>
        <taxon>Hypotrichia</taxon>
        <taxon>Euplotida</taxon>
        <taxon>Euplotidae</taxon>
        <taxon>Moneuplotes</taxon>
    </lineage>
</organism>
<keyword evidence="1" id="KW-0812">Transmembrane</keyword>
<gene>
    <name evidence="2" type="ORF">ECRASSUSDP1_LOCUS10520</name>
</gene>
<evidence type="ECO:0000313" key="3">
    <source>
        <dbReference type="Proteomes" id="UP001295684"/>
    </source>
</evidence>
<keyword evidence="3" id="KW-1185">Reference proteome</keyword>
<evidence type="ECO:0000256" key="1">
    <source>
        <dbReference type="SAM" id="Phobius"/>
    </source>
</evidence>
<dbReference type="PANTHER" id="PTHR11319:SF35">
    <property type="entry name" value="OUTER MEMBRANE PROTEIN PMPC-RELATED"/>
    <property type="match status" value="1"/>
</dbReference>
<dbReference type="CDD" id="cd00064">
    <property type="entry name" value="FU"/>
    <property type="match status" value="1"/>
</dbReference>
<evidence type="ECO:0000313" key="2">
    <source>
        <dbReference type="EMBL" id="CAI2369222.1"/>
    </source>
</evidence>
<feature type="transmembrane region" description="Helical" evidence="1">
    <location>
        <begin position="1646"/>
        <end position="1664"/>
    </location>
</feature>
<dbReference type="EMBL" id="CAMPGE010010373">
    <property type="protein sequence ID" value="CAI2369222.1"/>
    <property type="molecule type" value="Genomic_DNA"/>
</dbReference>
<dbReference type="Gene3D" id="2.10.220.10">
    <property type="entry name" value="Hormone Receptor, Insulin-like Growth Factor Receptor 1, Chain A, domain 2"/>
    <property type="match status" value="1"/>
</dbReference>